<keyword evidence="4" id="KW-0488">Methylation</keyword>
<evidence type="ECO:0000256" key="9">
    <source>
        <dbReference type="ARBA" id="ARBA00025772"/>
    </source>
</evidence>
<gene>
    <name evidence="12" type="ORF">EIY72_23285</name>
</gene>
<keyword evidence="6" id="KW-0812">Transmembrane</keyword>
<comment type="subcellular location">
    <subcellularLocation>
        <location evidence="1">Cell inner membrane</location>
        <topology evidence="1">Single-pass membrane protein</topology>
    </subcellularLocation>
</comment>
<evidence type="ECO:0000313" key="12">
    <source>
        <dbReference type="EMBL" id="TDB58470.1"/>
    </source>
</evidence>
<name>A0A1H2PHQ7_PSEVA</name>
<dbReference type="Pfam" id="PF07963">
    <property type="entry name" value="N_methyl"/>
    <property type="match status" value="1"/>
</dbReference>
<comment type="similarity">
    <text evidence="9">Belongs to the GSP H family.</text>
</comment>
<feature type="domain" description="General secretion pathway GspH" evidence="11">
    <location>
        <begin position="46"/>
        <end position="147"/>
    </location>
</feature>
<keyword evidence="8" id="KW-0472">Membrane</keyword>
<dbReference type="Pfam" id="PF12019">
    <property type="entry name" value="GspH"/>
    <property type="match status" value="1"/>
</dbReference>
<dbReference type="RefSeq" id="WP_093230104.1">
    <property type="nucleotide sequence ID" value="NZ_LT629803.1"/>
</dbReference>
<dbReference type="Gene3D" id="3.55.40.10">
    <property type="entry name" value="minor pseudopilin epsh domain"/>
    <property type="match status" value="1"/>
</dbReference>
<dbReference type="InterPro" id="IPR012902">
    <property type="entry name" value="N_methyl_site"/>
</dbReference>
<accession>A0A1H2PHQ7</accession>
<dbReference type="OrthoDB" id="2313614at2"/>
<dbReference type="GO" id="GO:0015628">
    <property type="term" value="P:protein secretion by the type II secretion system"/>
    <property type="evidence" value="ECO:0007669"/>
    <property type="project" value="InterPro"/>
</dbReference>
<dbReference type="NCBIfam" id="TIGR02532">
    <property type="entry name" value="IV_pilin_GFxxxE"/>
    <property type="match status" value="1"/>
</dbReference>
<evidence type="ECO:0000259" key="11">
    <source>
        <dbReference type="Pfam" id="PF12019"/>
    </source>
</evidence>
<proteinExistence type="inferred from homology"/>
<evidence type="ECO:0000256" key="1">
    <source>
        <dbReference type="ARBA" id="ARBA00004377"/>
    </source>
</evidence>
<dbReference type="Proteomes" id="UP000295254">
    <property type="component" value="Unassembled WGS sequence"/>
</dbReference>
<dbReference type="AlphaFoldDB" id="A0A1H2PHQ7"/>
<evidence type="ECO:0000313" key="13">
    <source>
        <dbReference type="Proteomes" id="UP000295254"/>
    </source>
</evidence>
<sequence length="157" mass="16524">MDHRTKGFTLIEMLAALVISALLITLGVPAFSRLAQSTRADTEIGEVQRALNFARIEAINRGITTQLRPTADRDDWQGELAVYDGTGTSANVLRVVPAVSKGATVTLTSGVSSIDFSDLGGLSSVPATVLISYTLGAQSRTLSVCLNGRILRGGSCE</sequence>
<evidence type="ECO:0000256" key="7">
    <source>
        <dbReference type="ARBA" id="ARBA00022989"/>
    </source>
</evidence>
<keyword evidence="5" id="KW-0997">Cell inner membrane</keyword>
<evidence type="ECO:0000256" key="3">
    <source>
        <dbReference type="ARBA" id="ARBA00022475"/>
    </source>
</evidence>
<keyword evidence="3" id="KW-1003">Cell membrane</keyword>
<evidence type="ECO:0000256" key="2">
    <source>
        <dbReference type="ARBA" id="ARBA00021549"/>
    </source>
</evidence>
<dbReference type="InterPro" id="IPR022346">
    <property type="entry name" value="T2SS_GspH"/>
</dbReference>
<evidence type="ECO:0000256" key="4">
    <source>
        <dbReference type="ARBA" id="ARBA00022481"/>
    </source>
</evidence>
<dbReference type="GO" id="GO:0015627">
    <property type="term" value="C:type II protein secretion system complex"/>
    <property type="evidence" value="ECO:0007669"/>
    <property type="project" value="InterPro"/>
</dbReference>
<dbReference type="SUPFAM" id="SSF54523">
    <property type="entry name" value="Pili subunits"/>
    <property type="match status" value="1"/>
</dbReference>
<evidence type="ECO:0000256" key="5">
    <source>
        <dbReference type="ARBA" id="ARBA00022519"/>
    </source>
</evidence>
<dbReference type="STRING" id="95300.SAMN05216558_5904"/>
<comment type="caution">
    <text evidence="12">The sequence shown here is derived from an EMBL/GenBank/DDBJ whole genome shotgun (WGS) entry which is preliminary data.</text>
</comment>
<evidence type="ECO:0000256" key="10">
    <source>
        <dbReference type="ARBA" id="ARBA00030775"/>
    </source>
</evidence>
<reference evidence="13" key="1">
    <citation type="journal article" date="2019" name="bioRxiv">
        <title>Bacterially produced spermidine induces plant systemic susceptibility to pathogens.</title>
        <authorList>
            <person name="Melnyk R.A."/>
            <person name="Beskrovnaya P.A."/>
            <person name="Liu Z."/>
            <person name="Song Y."/>
            <person name="Haney C.H."/>
        </authorList>
    </citation>
    <scope>NUCLEOTIDE SEQUENCE [LARGE SCALE GENOMIC DNA]</scope>
    <source>
        <strain evidence="13">Dha-51</strain>
    </source>
</reference>
<dbReference type="PROSITE" id="PS00409">
    <property type="entry name" value="PROKAR_NTER_METHYL"/>
    <property type="match status" value="1"/>
</dbReference>
<evidence type="ECO:0000256" key="8">
    <source>
        <dbReference type="ARBA" id="ARBA00023136"/>
    </source>
</evidence>
<keyword evidence="13" id="KW-1185">Reference proteome</keyword>
<organism evidence="12 13">
    <name type="scientific">Pseudomonas vancouverensis</name>
    <dbReference type="NCBI Taxonomy" id="95300"/>
    <lineage>
        <taxon>Bacteria</taxon>
        <taxon>Pseudomonadati</taxon>
        <taxon>Pseudomonadota</taxon>
        <taxon>Gammaproteobacteria</taxon>
        <taxon>Pseudomonadales</taxon>
        <taxon>Pseudomonadaceae</taxon>
        <taxon>Pseudomonas</taxon>
    </lineage>
</organism>
<dbReference type="InterPro" id="IPR045584">
    <property type="entry name" value="Pilin-like"/>
</dbReference>
<evidence type="ECO:0000256" key="6">
    <source>
        <dbReference type="ARBA" id="ARBA00022692"/>
    </source>
</evidence>
<dbReference type="EMBL" id="RRZK01000030">
    <property type="protein sequence ID" value="TDB58470.1"/>
    <property type="molecule type" value="Genomic_DNA"/>
</dbReference>
<dbReference type="GO" id="GO:0005886">
    <property type="term" value="C:plasma membrane"/>
    <property type="evidence" value="ECO:0007669"/>
    <property type="project" value="UniProtKB-SubCell"/>
</dbReference>
<protein>
    <recommendedName>
        <fullName evidence="2">Type II secretion system protein H</fullName>
    </recommendedName>
    <alternativeName>
        <fullName evidence="10">General secretion pathway protein H</fullName>
    </alternativeName>
</protein>
<keyword evidence="7" id="KW-1133">Transmembrane helix</keyword>